<evidence type="ECO:0000256" key="7">
    <source>
        <dbReference type="ARBA" id="ARBA00022759"/>
    </source>
</evidence>
<dbReference type="InterPro" id="IPR012337">
    <property type="entry name" value="RNaseH-like_sf"/>
</dbReference>
<keyword evidence="6" id="KW-0064">Aspartyl protease</keyword>
<keyword evidence="8" id="KW-0378">Hydrolase</keyword>
<dbReference type="InterPro" id="IPR001995">
    <property type="entry name" value="Peptidase_A2_cat"/>
</dbReference>
<evidence type="ECO:0000256" key="8">
    <source>
        <dbReference type="ARBA" id="ARBA00022801"/>
    </source>
</evidence>
<dbReference type="GO" id="GO:0004523">
    <property type="term" value="F:RNA-DNA hybrid ribonuclease activity"/>
    <property type="evidence" value="ECO:0007669"/>
    <property type="project" value="InterPro"/>
</dbReference>
<reference evidence="13 14" key="1">
    <citation type="submission" date="2018-09" db="EMBL/GenBank/DDBJ databases">
        <title>Genomic investigation of the strawberry pathogen Phytophthora fragariae indicates pathogenicity is determined by transcriptional variation in three key races.</title>
        <authorList>
            <person name="Adams T.M."/>
            <person name="Armitage A.D."/>
            <person name="Sobczyk M.K."/>
            <person name="Bates H.J."/>
            <person name="Dunwell J.M."/>
            <person name="Nellist C.F."/>
            <person name="Harrison R.J."/>
        </authorList>
    </citation>
    <scope>NUCLEOTIDE SEQUENCE [LARGE SCALE GENOMIC DNA]</scope>
    <source>
        <strain evidence="13 14">SCRP249</strain>
    </source>
</reference>
<sequence length="1194" mass="131934">MRALVKGAVDDTRIRILLDTGANVSVISASFAKKLRVREVFDHGRSLEVRGINPGIMETQRRALVKVTLGWKHAYEFEMWIMDHSAGVDVVLGMDFMVPAGIRLDLFHGTARLPDEDMVPFLKSKESEESVSYGNHNVGGPTELLAIPGREWREFRLPRRQPSRTTHEMWILLWVPREELPRETGYARVESDKYREWQVLAYAESRDETLFGREGKLYHEWLATQPSAVERREYPTPRALLRRPTEALACTEMPAEEGDDRIVAVNCLDLTEVADEAGECRPPSVDTKPCLARDGGQDPGPSEDYATEEIAERPESCNPVIGVRIDDSARPSGESGEILTSLTTGGDSRAGQANVCEATEPRGDPEAEVTTDRTTTDPTDGRHVKSNAERLEAVFVSVVAGGSPGTVADADWGTNDTAEHLPNEIELTDYAHELAFLPDLTEPSLTTLDYSGPNVQNADLQTDQQAKLVAVLQQHEEIMITSGNALPPPAYGVVCDIDVQGHPDQAKGSEDPSTVSGPWASPIVIVLKKNGIDIRLCIGYKRANAITAIMEYAMPLVDDLLTEMKAYLWFCSLDAASGFWAVMMTRRARKISAFVCALGHFEWLRMPFGLKNAPMIYQRMINNALWGFVQPKGGWASFSEKMRMAETTDAEDRAGVTEASVGPNETPRTKFEADRALSTTESAVATLVNSPLADMYSSGEPDKSSLVHVLDRRSFVDDICFGSETFEACLATLDRLLSRFQECRISISFPKSLFVQRNVGFLSHDVSAAGIAPDAKKAAAMTELSFPASKKGVQSFLGALNYYSRFIQDFAVYGAALYQLKDADFEPGGDLSSARQSFAMLQQRVRDAPILRHFDRGKDVHVTLFANEWALSSTLMQEHEGKLHPVRFCGRVLKDAEMNYHPAEKEVLALLLVLKVCYIQLVGKTIRVYTRFSTLEWVHKSKTLFGRATQFAVLLSPWHLVVERVREKDCAFAQLLQAGLTSFVDLDESLASVAPPFKGSPNVRLDPHLLYARLPTSYSGHVLSFDGSAKTEKHGGYGSSWILWKLPEWTMVIAASAYLETTTVNIAEYAGMNNGVSAALGLAITDLVIVGDSRLAIQQSLGVIACRKETLMAQLNHHRELVAKLRSVKYLHAIREFNAAADSLASETLESKASAVTTSEARIAELRALNRINEVIYETSVDETTEEKPSVSVL</sequence>
<dbReference type="InterPro" id="IPR021109">
    <property type="entry name" value="Peptidase_aspartic_dom_sf"/>
</dbReference>
<evidence type="ECO:0000256" key="2">
    <source>
        <dbReference type="ARBA" id="ARBA00022670"/>
    </source>
</evidence>
<keyword evidence="2" id="KW-0645">Protease</keyword>
<evidence type="ECO:0000256" key="9">
    <source>
        <dbReference type="ARBA" id="ARBA00022918"/>
    </source>
</evidence>
<keyword evidence="10" id="KW-0233">DNA recombination</keyword>
<keyword evidence="7" id="KW-0255">Endonuclease</keyword>
<dbReference type="Pfam" id="PF13650">
    <property type="entry name" value="Asp_protease_2"/>
    <property type="match status" value="1"/>
</dbReference>
<dbReference type="EMBL" id="QXFV01001003">
    <property type="protein sequence ID" value="KAE9018345.1"/>
    <property type="molecule type" value="Genomic_DNA"/>
</dbReference>
<dbReference type="GO" id="GO:0003676">
    <property type="term" value="F:nucleic acid binding"/>
    <property type="evidence" value="ECO:0007669"/>
    <property type="project" value="InterPro"/>
</dbReference>
<evidence type="ECO:0000256" key="3">
    <source>
        <dbReference type="ARBA" id="ARBA00022679"/>
    </source>
</evidence>
<evidence type="ECO:0000313" key="14">
    <source>
        <dbReference type="Proteomes" id="UP000429607"/>
    </source>
</evidence>
<organism evidence="13 14">
    <name type="scientific">Phytophthora rubi</name>
    <dbReference type="NCBI Taxonomy" id="129364"/>
    <lineage>
        <taxon>Eukaryota</taxon>
        <taxon>Sar</taxon>
        <taxon>Stramenopiles</taxon>
        <taxon>Oomycota</taxon>
        <taxon>Peronosporomycetes</taxon>
        <taxon>Peronosporales</taxon>
        <taxon>Peronosporaceae</taxon>
        <taxon>Phytophthora</taxon>
    </lineage>
</organism>
<dbReference type="InterPro" id="IPR036397">
    <property type="entry name" value="RNaseH_sf"/>
</dbReference>
<dbReference type="GO" id="GO:0006310">
    <property type="term" value="P:DNA recombination"/>
    <property type="evidence" value="ECO:0007669"/>
    <property type="project" value="UniProtKB-KW"/>
</dbReference>
<evidence type="ECO:0000256" key="5">
    <source>
        <dbReference type="ARBA" id="ARBA00022722"/>
    </source>
</evidence>
<dbReference type="Pfam" id="PF17917">
    <property type="entry name" value="RT_RNaseH"/>
    <property type="match status" value="1"/>
</dbReference>
<feature type="domain" description="Peptidase A2" evidence="12">
    <location>
        <begin position="14"/>
        <end position="28"/>
    </location>
</feature>
<evidence type="ECO:0000259" key="12">
    <source>
        <dbReference type="PROSITE" id="PS50175"/>
    </source>
</evidence>
<accession>A0A6A3LJ89</accession>
<dbReference type="PANTHER" id="PTHR33064">
    <property type="entry name" value="POL PROTEIN"/>
    <property type="match status" value="1"/>
</dbReference>
<dbReference type="InterPro" id="IPR002156">
    <property type="entry name" value="RNaseH_domain"/>
</dbReference>
<dbReference type="InterPro" id="IPR043128">
    <property type="entry name" value="Rev_trsase/Diguanyl_cyclase"/>
</dbReference>
<comment type="caution">
    <text evidence="13">The sequence shown here is derived from an EMBL/GenBank/DDBJ whole genome shotgun (WGS) entry which is preliminary data.</text>
</comment>
<dbReference type="CDD" id="cd05483">
    <property type="entry name" value="retropepsin_like_bacteria"/>
    <property type="match status" value="1"/>
</dbReference>
<name>A0A6A3LJ89_9STRA</name>
<dbReference type="PANTHER" id="PTHR33064:SF37">
    <property type="entry name" value="RIBONUCLEASE H"/>
    <property type="match status" value="1"/>
</dbReference>
<dbReference type="Proteomes" id="UP000429607">
    <property type="component" value="Unassembled WGS sequence"/>
</dbReference>
<feature type="region of interest" description="Disordered" evidence="11">
    <location>
        <begin position="278"/>
        <end position="312"/>
    </location>
</feature>
<dbReference type="Gene3D" id="3.30.420.10">
    <property type="entry name" value="Ribonuclease H-like superfamily/Ribonuclease H"/>
    <property type="match status" value="1"/>
</dbReference>
<evidence type="ECO:0000256" key="1">
    <source>
        <dbReference type="ARBA" id="ARBA00012493"/>
    </source>
</evidence>
<dbReference type="Gene3D" id="3.30.70.270">
    <property type="match status" value="3"/>
</dbReference>
<dbReference type="PROSITE" id="PS00141">
    <property type="entry name" value="ASP_PROTEASE"/>
    <property type="match status" value="1"/>
</dbReference>
<keyword evidence="5" id="KW-0540">Nuclease</keyword>
<dbReference type="SUPFAM" id="SSF50630">
    <property type="entry name" value="Acid proteases"/>
    <property type="match status" value="1"/>
</dbReference>
<dbReference type="InterPro" id="IPR001969">
    <property type="entry name" value="Aspartic_peptidase_AS"/>
</dbReference>
<evidence type="ECO:0000256" key="4">
    <source>
        <dbReference type="ARBA" id="ARBA00022695"/>
    </source>
</evidence>
<dbReference type="GO" id="GO:0003964">
    <property type="term" value="F:RNA-directed DNA polymerase activity"/>
    <property type="evidence" value="ECO:0007669"/>
    <property type="project" value="UniProtKB-KW"/>
</dbReference>
<dbReference type="SUPFAM" id="SSF56672">
    <property type="entry name" value="DNA/RNA polymerases"/>
    <property type="match status" value="1"/>
</dbReference>
<dbReference type="Pfam" id="PF00078">
    <property type="entry name" value="RVT_1"/>
    <property type="match status" value="1"/>
</dbReference>
<dbReference type="SUPFAM" id="SSF53098">
    <property type="entry name" value="Ribonuclease H-like"/>
    <property type="match status" value="1"/>
</dbReference>
<dbReference type="InterPro" id="IPR051320">
    <property type="entry name" value="Viral_Replic_Matur_Polypro"/>
</dbReference>
<protein>
    <recommendedName>
        <fullName evidence="1">RNA-directed DNA polymerase</fullName>
        <ecNumber evidence="1">2.7.7.49</ecNumber>
    </recommendedName>
</protein>
<evidence type="ECO:0000256" key="6">
    <source>
        <dbReference type="ARBA" id="ARBA00022750"/>
    </source>
</evidence>
<keyword evidence="4" id="KW-0548">Nucleotidyltransferase</keyword>
<gene>
    <name evidence="13" type="ORF">PR001_g14159</name>
</gene>
<dbReference type="CDD" id="cd01647">
    <property type="entry name" value="RT_LTR"/>
    <property type="match status" value="1"/>
</dbReference>
<dbReference type="PROSITE" id="PS50175">
    <property type="entry name" value="ASP_PROT_RETROV"/>
    <property type="match status" value="1"/>
</dbReference>
<evidence type="ECO:0000256" key="10">
    <source>
        <dbReference type="ARBA" id="ARBA00023172"/>
    </source>
</evidence>
<dbReference type="Gene3D" id="3.10.10.10">
    <property type="entry name" value="HIV Type 1 Reverse Transcriptase, subunit A, domain 1"/>
    <property type="match status" value="1"/>
</dbReference>
<dbReference type="InterPro" id="IPR043502">
    <property type="entry name" value="DNA/RNA_pol_sf"/>
</dbReference>
<dbReference type="AlphaFoldDB" id="A0A6A3LJ89"/>
<dbReference type="Gene3D" id="2.40.70.10">
    <property type="entry name" value="Acid Proteases"/>
    <property type="match status" value="1"/>
</dbReference>
<keyword evidence="3" id="KW-0808">Transferase</keyword>
<dbReference type="InterPro" id="IPR034122">
    <property type="entry name" value="Retropepsin-like_bacterial"/>
</dbReference>
<feature type="region of interest" description="Disordered" evidence="11">
    <location>
        <begin position="324"/>
        <end position="383"/>
    </location>
</feature>
<dbReference type="Pfam" id="PF13456">
    <property type="entry name" value="RVT_3"/>
    <property type="match status" value="1"/>
</dbReference>
<dbReference type="InterPro" id="IPR041373">
    <property type="entry name" value="RT_RNaseH"/>
</dbReference>
<dbReference type="GO" id="GO:0004190">
    <property type="term" value="F:aspartic-type endopeptidase activity"/>
    <property type="evidence" value="ECO:0007669"/>
    <property type="project" value="UniProtKB-KW"/>
</dbReference>
<dbReference type="EC" id="2.7.7.49" evidence="1"/>
<proteinExistence type="predicted"/>
<dbReference type="InterPro" id="IPR000477">
    <property type="entry name" value="RT_dom"/>
</dbReference>
<evidence type="ECO:0000256" key="11">
    <source>
        <dbReference type="SAM" id="MobiDB-lite"/>
    </source>
</evidence>
<dbReference type="GO" id="GO:0006508">
    <property type="term" value="P:proteolysis"/>
    <property type="evidence" value="ECO:0007669"/>
    <property type="project" value="UniProtKB-KW"/>
</dbReference>
<keyword evidence="9" id="KW-0695">RNA-directed DNA polymerase</keyword>
<evidence type="ECO:0000313" key="13">
    <source>
        <dbReference type="EMBL" id="KAE9018345.1"/>
    </source>
</evidence>
<feature type="compositionally biased region" description="Basic and acidic residues" evidence="11">
    <location>
        <begin position="359"/>
        <end position="383"/>
    </location>
</feature>